<gene>
    <name evidence="6" type="ORF">BB8028_0010g00270</name>
</gene>
<evidence type="ECO:0000313" key="7">
    <source>
        <dbReference type="Proteomes" id="UP000237441"/>
    </source>
</evidence>
<dbReference type="GO" id="GO:0010557">
    <property type="term" value="P:positive regulation of macromolecule biosynthetic process"/>
    <property type="evidence" value="ECO:0007669"/>
    <property type="project" value="UniProtKB-ARBA"/>
</dbReference>
<dbReference type="GO" id="GO:0005634">
    <property type="term" value="C:nucleus"/>
    <property type="evidence" value="ECO:0007669"/>
    <property type="project" value="UniProtKB-ARBA"/>
</dbReference>
<proteinExistence type="predicted"/>
<dbReference type="EMBL" id="JRHA01000010">
    <property type="protein sequence ID" value="PQK18035.1"/>
    <property type="molecule type" value="Genomic_DNA"/>
</dbReference>
<dbReference type="GO" id="GO:0000978">
    <property type="term" value="F:RNA polymerase II cis-regulatory region sequence-specific DNA binding"/>
    <property type="evidence" value="ECO:0007669"/>
    <property type="project" value="TreeGrafter"/>
</dbReference>
<evidence type="ECO:0000256" key="2">
    <source>
        <dbReference type="ARBA" id="ARBA00022737"/>
    </source>
</evidence>
<dbReference type="Pfam" id="PF26176">
    <property type="entry name" value="zf_C2H2_17_2"/>
    <property type="match status" value="1"/>
</dbReference>
<dbReference type="InterPro" id="IPR013087">
    <property type="entry name" value="Znf_C2H2_type"/>
</dbReference>
<dbReference type="GO" id="GO:0008270">
    <property type="term" value="F:zinc ion binding"/>
    <property type="evidence" value="ECO:0007669"/>
    <property type="project" value="UniProtKB-KW"/>
</dbReference>
<dbReference type="InterPro" id="IPR050329">
    <property type="entry name" value="GLI_C2H2-zinc-finger"/>
</dbReference>
<keyword evidence="4" id="KW-0862">Zinc</keyword>
<dbReference type="SMART" id="SM00355">
    <property type="entry name" value="ZnF_C2H2"/>
    <property type="match status" value="3"/>
</dbReference>
<evidence type="ECO:0000256" key="3">
    <source>
        <dbReference type="ARBA" id="ARBA00022771"/>
    </source>
</evidence>
<dbReference type="GO" id="GO:0000981">
    <property type="term" value="F:DNA-binding transcription factor activity, RNA polymerase II-specific"/>
    <property type="evidence" value="ECO:0007669"/>
    <property type="project" value="TreeGrafter"/>
</dbReference>
<feature type="domain" description="C2H2-type" evidence="5">
    <location>
        <begin position="224"/>
        <end position="254"/>
    </location>
</feature>
<protein>
    <recommendedName>
        <fullName evidence="5">C2H2-type domain-containing protein</fullName>
    </recommendedName>
</protein>
<dbReference type="PANTHER" id="PTHR19818">
    <property type="entry name" value="ZINC FINGER PROTEIN ZIC AND GLI"/>
    <property type="match status" value="1"/>
</dbReference>
<keyword evidence="1" id="KW-0479">Metal-binding</keyword>
<dbReference type="Pfam" id="PF26177">
    <property type="entry name" value="zf_C2H2_17_1st"/>
    <property type="match status" value="1"/>
</dbReference>
<evidence type="ECO:0000256" key="4">
    <source>
        <dbReference type="ARBA" id="ARBA00022833"/>
    </source>
</evidence>
<dbReference type="Gene3D" id="3.30.160.60">
    <property type="entry name" value="Classic Zinc Finger"/>
    <property type="match status" value="1"/>
</dbReference>
<evidence type="ECO:0000313" key="6">
    <source>
        <dbReference type="EMBL" id="PQK18035.1"/>
    </source>
</evidence>
<evidence type="ECO:0000256" key="1">
    <source>
        <dbReference type="ARBA" id="ARBA00022723"/>
    </source>
</evidence>
<dbReference type="InterPro" id="IPR059095">
    <property type="entry name" value="Znf_C2H2_17_2nd"/>
</dbReference>
<feature type="domain" description="C2H2-type" evidence="5">
    <location>
        <begin position="188"/>
        <end position="214"/>
    </location>
</feature>
<dbReference type="OrthoDB" id="5062908at2759"/>
<accession>A0A2S7YPD4</accession>
<reference evidence="6 7" key="1">
    <citation type="submission" date="2016-07" db="EMBL/GenBank/DDBJ databases">
        <title>Comparative genomics of the entomopathogenic fungus Beauveria bassiana.</title>
        <authorList>
            <person name="Valero Jimenez C.A."/>
            <person name="Zwaan B.J."/>
            <person name="Van Kan J.A."/>
            <person name="Takken W."/>
            <person name="Debets A.J."/>
            <person name="Schoustra S.E."/>
            <person name="Koenraadt C.J."/>
        </authorList>
    </citation>
    <scope>NUCLEOTIDE SEQUENCE [LARGE SCALE GENOMIC DNA]</scope>
    <source>
        <strain evidence="6 7">ARSEF 8028</strain>
    </source>
</reference>
<feature type="domain" description="C2H2-type" evidence="5">
    <location>
        <begin position="159"/>
        <end position="184"/>
    </location>
</feature>
<dbReference type="Proteomes" id="UP000237441">
    <property type="component" value="Unassembled WGS sequence"/>
</dbReference>
<comment type="caution">
    <text evidence="6">The sequence shown here is derived from an EMBL/GenBank/DDBJ whole genome shotgun (WGS) entry which is preliminary data.</text>
</comment>
<dbReference type="AlphaFoldDB" id="A0A2S7YPD4"/>
<evidence type="ECO:0000259" key="5">
    <source>
        <dbReference type="SMART" id="SM00355"/>
    </source>
</evidence>
<sequence length="260" mass="28963">MASGSVDRTGYFTDGDIQLSAEQNLGTSSTELYSLTGFESLGSMMDGSMMDEPMLDGSMMAGSLMDESMLDVSQTSQDETVQVMDAMHNLNGRQTPESVGSPICCPGNGFNIDLSGDYTLAVEDISSTSVITSQYQRRSSVKSNSPRKYNAIRSDDGLFHCQWEGCKHKPEKLKCNYDRHIDSHVKPYECKSAGCEDARFSSNACLLRHERETHGCYGHGQKPFFCSYEGCERSQEGNGFSRQWNCRDHMKRIHNKDATE</sequence>
<organism evidence="6 7">
    <name type="scientific">Beauveria bassiana</name>
    <name type="common">White muscardine disease fungus</name>
    <name type="synonym">Tritirachium shiotae</name>
    <dbReference type="NCBI Taxonomy" id="176275"/>
    <lineage>
        <taxon>Eukaryota</taxon>
        <taxon>Fungi</taxon>
        <taxon>Dikarya</taxon>
        <taxon>Ascomycota</taxon>
        <taxon>Pezizomycotina</taxon>
        <taxon>Sordariomycetes</taxon>
        <taxon>Hypocreomycetidae</taxon>
        <taxon>Hypocreales</taxon>
        <taxon>Cordycipitaceae</taxon>
        <taxon>Beauveria</taxon>
    </lineage>
</organism>
<keyword evidence="3" id="KW-0863">Zinc-finger</keyword>
<dbReference type="PANTHER" id="PTHR19818:SF139">
    <property type="entry name" value="PAIR-RULE PROTEIN ODD-PAIRED"/>
    <property type="match status" value="1"/>
</dbReference>
<name>A0A2S7YPD4_BEABA</name>
<dbReference type="InterPro" id="IPR059009">
    <property type="entry name" value="Znf_C2H2_17_1st"/>
</dbReference>
<keyword evidence="2" id="KW-0677">Repeat</keyword>